<keyword evidence="3" id="KW-1185">Reference proteome</keyword>
<evidence type="ECO:0000313" key="3">
    <source>
        <dbReference type="Proteomes" id="UP000242875"/>
    </source>
</evidence>
<organism evidence="2 3">
    <name type="scientific">Bifiguratus adelaidae</name>
    <dbReference type="NCBI Taxonomy" id="1938954"/>
    <lineage>
        <taxon>Eukaryota</taxon>
        <taxon>Fungi</taxon>
        <taxon>Fungi incertae sedis</taxon>
        <taxon>Mucoromycota</taxon>
        <taxon>Mucoromycotina</taxon>
        <taxon>Endogonomycetes</taxon>
        <taxon>Endogonales</taxon>
        <taxon>Endogonales incertae sedis</taxon>
        <taxon>Bifiguratus</taxon>
    </lineage>
</organism>
<evidence type="ECO:0000259" key="1">
    <source>
        <dbReference type="Pfam" id="PF00155"/>
    </source>
</evidence>
<protein>
    <recommendedName>
        <fullName evidence="1">Aminotransferase class I/classII large domain-containing protein</fullName>
    </recommendedName>
</protein>
<dbReference type="OrthoDB" id="7042322at2759"/>
<dbReference type="Proteomes" id="UP000242875">
    <property type="component" value="Unassembled WGS sequence"/>
</dbReference>
<dbReference type="InterPro" id="IPR015424">
    <property type="entry name" value="PyrdxlP-dep_Trfase"/>
</dbReference>
<dbReference type="GO" id="GO:0030170">
    <property type="term" value="F:pyridoxal phosphate binding"/>
    <property type="evidence" value="ECO:0007669"/>
    <property type="project" value="InterPro"/>
</dbReference>
<dbReference type="InterPro" id="IPR015422">
    <property type="entry name" value="PyrdxlP-dep_Trfase_small"/>
</dbReference>
<name>A0A261Y3V2_9FUNG</name>
<dbReference type="SUPFAM" id="SSF53383">
    <property type="entry name" value="PLP-dependent transferases"/>
    <property type="match status" value="1"/>
</dbReference>
<dbReference type="Gene3D" id="3.40.640.10">
    <property type="entry name" value="Type I PLP-dependent aspartate aminotransferase-like (Major domain)"/>
    <property type="match status" value="1"/>
</dbReference>
<reference evidence="2 3" key="1">
    <citation type="journal article" date="2017" name="Mycologia">
        <title>Bifiguratus adelaidae, gen. et sp. nov., a new member of Mucoromycotina in endophytic and soil-dwelling habitats.</title>
        <authorList>
            <person name="Torres-Cruz T.J."/>
            <person name="Billingsley Tobias T.L."/>
            <person name="Almatruk M."/>
            <person name="Hesse C."/>
            <person name="Kuske C.R."/>
            <person name="Desiro A."/>
            <person name="Benucci G.M."/>
            <person name="Bonito G."/>
            <person name="Stajich J.E."/>
            <person name="Dunlap C."/>
            <person name="Arnold A.E."/>
            <person name="Porras-Alfaro A."/>
        </authorList>
    </citation>
    <scope>NUCLEOTIDE SEQUENCE [LARGE SCALE GENOMIC DNA]</scope>
    <source>
        <strain evidence="2 3">AZ0501</strain>
    </source>
</reference>
<dbReference type="Gene3D" id="3.90.1150.10">
    <property type="entry name" value="Aspartate Aminotransferase, domain 1"/>
    <property type="match status" value="1"/>
</dbReference>
<evidence type="ECO:0000313" key="2">
    <source>
        <dbReference type="EMBL" id="OZJ05248.1"/>
    </source>
</evidence>
<proteinExistence type="predicted"/>
<dbReference type="PANTHER" id="PTHR43510">
    <property type="entry name" value="AMINOTRANSFERASE FUNCTION, HYPOTHETICAL (EUROFUNG)"/>
    <property type="match status" value="1"/>
</dbReference>
<dbReference type="AlphaFoldDB" id="A0A261Y3V2"/>
<dbReference type="EMBL" id="MVBO01000019">
    <property type="protein sequence ID" value="OZJ05248.1"/>
    <property type="molecule type" value="Genomic_DNA"/>
</dbReference>
<dbReference type="InterPro" id="IPR004839">
    <property type="entry name" value="Aminotransferase_I/II_large"/>
</dbReference>
<gene>
    <name evidence="2" type="ORF">BZG36_02305</name>
</gene>
<feature type="domain" description="Aminotransferase class I/classII large" evidence="1">
    <location>
        <begin position="53"/>
        <end position="208"/>
    </location>
</feature>
<sequence length="224" mass="24876">MKVNTFAVEEWMNTWESQARYNLSETCVDPLTLQELVQLGDSTVEDFFSGQGNVKLTYGHILGSDEFKRVISRLYTDSVTPDNILITNGAIAGNFLEMYSLIEPGDHVVAVHPTYQQLYDVPASLGATVDLLRLRPETNFLPDLAELDRLCRSASSTTRGTKMIVINNPNNPSGSLMDKALLTDIVSIAKKYDAYLLCDEVYRGLEQDPVHHASGFSDIPSIVQ</sequence>
<accession>A0A261Y3V2</accession>
<comment type="caution">
    <text evidence="2">The sequence shown here is derived from an EMBL/GenBank/DDBJ whole genome shotgun (WGS) entry which is preliminary data.</text>
</comment>
<dbReference type="CDD" id="cd00609">
    <property type="entry name" value="AAT_like"/>
    <property type="match status" value="1"/>
</dbReference>
<dbReference type="InterPro" id="IPR015421">
    <property type="entry name" value="PyrdxlP-dep_Trfase_major"/>
</dbReference>
<dbReference type="PANTHER" id="PTHR43510:SF1">
    <property type="entry name" value="AMINOTRANSFERASE FUNCTION, HYPOTHETICAL (EUROFUNG)"/>
    <property type="match status" value="1"/>
</dbReference>
<dbReference type="Pfam" id="PF00155">
    <property type="entry name" value="Aminotran_1_2"/>
    <property type="match status" value="1"/>
</dbReference>